<feature type="compositionally biased region" description="Low complexity" evidence="1">
    <location>
        <begin position="170"/>
        <end position="184"/>
    </location>
</feature>
<protein>
    <recommendedName>
        <fullName evidence="4">Serine/arginine repetitive matrix protein 2</fullName>
    </recommendedName>
</protein>
<feature type="region of interest" description="Disordered" evidence="1">
    <location>
        <begin position="971"/>
        <end position="1083"/>
    </location>
</feature>
<dbReference type="PANTHER" id="PTHR48125:SF12">
    <property type="entry name" value="AT HOOK TRANSCRIPTION FACTOR FAMILY-RELATED"/>
    <property type="match status" value="1"/>
</dbReference>
<feature type="compositionally biased region" description="Basic residues" evidence="1">
    <location>
        <begin position="1275"/>
        <end position="1290"/>
    </location>
</feature>
<organism evidence="2 3">
    <name type="scientific">Drosophila willistoni</name>
    <name type="common">Fruit fly</name>
    <dbReference type="NCBI Taxonomy" id="7260"/>
    <lineage>
        <taxon>Eukaryota</taxon>
        <taxon>Metazoa</taxon>
        <taxon>Ecdysozoa</taxon>
        <taxon>Arthropoda</taxon>
        <taxon>Hexapoda</taxon>
        <taxon>Insecta</taxon>
        <taxon>Pterygota</taxon>
        <taxon>Neoptera</taxon>
        <taxon>Endopterygota</taxon>
        <taxon>Diptera</taxon>
        <taxon>Brachycera</taxon>
        <taxon>Muscomorpha</taxon>
        <taxon>Ephydroidea</taxon>
        <taxon>Drosophilidae</taxon>
        <taxon>Drosophila</taxon>
        <taxon>Sophophora</taxon>
    </lineage>
</organism>
<feature type="region of interest" description="Disordered" evidence="1">
    <location>
        <begin position="254"/>
        <end position="289"/>
    </location>
</feature>
<sequence length="1982" mass="219677">MSTLAGVAVEELQDGDTSSLEPGEVVTPPRNTSSPAGAKKLLSKDLMSRTLRKLTAASTQIDGHENGDCEGAGASASAGGEATKAHDGETGKRESEVTAIDEAKVRSKLELEVIRRKEEKLSAPAENGIKDESNNDGNANDNDVAKAEQRTAPPNDDDEGLYSDTDSSGDEQQQQMLQQNVEDVQQARKEKQLEAAAAQAQAQVPPQPSPHPFLRCSPMRFHSRPVCFDFPRMGFMPRMVMLGHNRLRPPTFFNGNRSQTPQRMVSPMKSNSGSPALPPGASGNNGGGAGVAGAVGGPVYGPVLPPSIAKKPQSELVWTSCQPPVSYVFNLVNGCGNQQHKDCKHKDSASECKDDKQQKPAKSRDHKRDSKRERSKDRKSPRSSDRKRDLLKERQNERSKEKIKESSTKDDLQKVEKPKDKSREQQQPKDKSKDDKSRIDTKEKSSRAPSKDKGRDEPRDKSQRDVSKEKVKDKIKDSSSTTTITSKHHSKDKLKTDTKEPSRDLSKESHRESREQPKTKSKETHRERSPEPAKDSKSRDRSKDKPKERSRERKEHADEHRDKARERSKEDKHREREREETHKKRSRSREDRKDKLKRRSRSRSKTRQQAEIKARTPPPPPAATPTLNPTATPLVTLAAEMPQESPALETPATPTASFKPFDIFAESPPRLNAIRNESKTAESLPLLATATSSPANTTTNQMQMQPQTQAPPPQKPRIVDRSTTPPLNRLHTTPLLRASEIHSRIDALLNDNDDLHLEALLAATKEQLLKKEKKSTDGAIPPSVKFHVNPFKREVVLNNGQNEWDRDTEKKERDGTTSRSSRSRIKIEKCRSPSPVSATLPMPSNIKIKIERNMTPPPVPMPPVATVAPVVEESSPDTDDYIDNWENDDSLMMMPSVLNTKTEINQPPSGAINYLNGDLADDDSNTLWNAKSTPPPKAKQGAGGGVDEPATPNNLNINDIYDRFMNSIQEGNNTTTERDNGENADDDDEEDDNAEDSSSDSSSTSTSSSTNSSSESTSSSDSDDSSDDSEDEEMEDHVPAESTAATSILDEEKMLKQEIESDKLTSSNNSNMQKKNNVSKDLRKLKNLEDNLGRIQMMRENYDPGDDICEELLKMESLFQMQRNAIMDKYRKHEQASSAASTTATSSNPMIQDEQQQLPVIEPRPPSPPVNSIFDANREAIKLTISPLKLTRKSVIFDRDDTDQQQQQQQQHQQQKTNTPTRPPKEIAIVKPTILETRSKAMSTGSRGGSKNFSSTSNSSSSARRQQTPRDRTHSRSRSISRQRSNRRRGGTPSPKRWRPPSPINRRGSSRSRYSKIRQLPRSSRSRTLSRSRTRSRSPHRRARRSKHLSDEGRRRKPLSPLRHKNMGPRSPPPPSSLSSSSSLTRRRSYSRSRSPLPFKPPSPPMRRSWSRSPPGGVGGVGKRRLTRSRSRSHSRSRTPMSPQRQSFADYFEENPGLEAAAACYYYNMYHQDQDGSMATMGDNYGDAGAYAAAYMDASSYTNMEQAYAQYTEYNAQYDYGMGMGMGMEPNAAPTPGVLRELPKAPINPVAVQKGNVLEIVPSAGLDIPQSAPIAEITPKPSTEEPIEDKSKPKRKRVNFVDNVLPNYESESEDRSIVERAVERALHKYREKRSTMAAKLQRIKDELLALPPPPPPLTPKPPNVEKPVMVQKKPKFLYFHFDPHKGAIIKGHTRMVRPPPGVGHHHLMPRFDAKRFSMLMKSGNLPPLPPHLLRQRPPWLPPPHADAMTKASIFKEFFSKHPPPPLPHYQNMLRTLPGRPIETVDSVDTAAVAASSVASAAAAVPPPLGVSQPIPVLGGGHNSFILPMTVGPVPAPLPVLPIAMDIAPLASLSSSSSSLSSSASVLTLPFFTPPPLPQFTVQSVPSIREIMPVDILQKLGPLPKTLDLEEQPTTPIQGNAADELPTSSSSSSSLINTDLSKEKQLESNPTATADPSEQETPQQTQPVVEQPPAQPMLLVETQ</sequence>
<feature type="compositionally biased region" description="Low complexity" evidence="1">
    <location>
        <begin position="1066"/>
        <end position="1076"/>
    </location>
</feature>
<dbReference type="OMA" id="YNMEQAY"/>
<keyword evidence="3" id="KW-1185">Reference proteome</keyword>
<reference evidence="2 3" key="1">
    <citation type="journal article" date="2007" name="Nature">
        <title>Evolution of genes and genomes on the Drosophila phylogeny.</title>
        <authorList>
            <consortium name="Drosophila 12 Genomes Consortium"/>
            <person name="Clark A.G."/>
            <person name="Eisen M.B."/>
            <person name="Smith D.R."/>
            <person name="Bergman C.M."/>
            <person name="Oliver B."/>
            <person name="Markow T.A."/>
            <person name="Kaufman T.C."/>
            <person name="Kellis M."/>
            <person name="Gelbart W."/>
            <person name="Iyer V.N."/>
            <person name="Pollard D.A."/>
            <person name="Sackton T.B."/>
            <person name="Larracuente A.M."/>
            <person name="Singh N.D."/>
            <person name="Abad J.P."/>
            <person name="Abt D.N."/>
            <person name="Adryan B."/>
            <person name="Aguade M."/>
            <person name="Akashi H."/>
            <person name="Anderson W.W."/>
            <person name="Aquadro C.F."/>
            <person name="Ardell D.H."/>
            <person name="Arguello R."/>
            <person name="Artieri C.G."/>
            <person name="Barbash D.A."/>
            <person name="Barker D."/>
            <person name="Barsanti P."/>
            <person name="Batterham P."/>
            <person name="Batzoglou S."/>
            <person name="Begun D."/>
            <person name="Bhutkar A."/>
            <person name="Blanco E."/>
            <person name="Bosak S.A."/>
            <person name="Bradley R.K."/>
            <person name="Brand A.D."/>
            <person name="Brent M.R."/>
            <person name="Brooks A.N."/>
            <person name="Brown R.H."/>
            <person name="Butlin R.K."/>
            <person name="Caggese C."/>
            <person name="Calvi B.R."/>
            <person name="Bernardo de Carvalho A."/>
            <person name="Caspi A."/>
            <person name="Castrezana S."/>
            <person name="Celniker S.E."/>
            <person name="Chang J.L."/>
            <person name="Chapple C."/>
            <person name="Chatterji S."/>
            <person name="Chinwalla A."/>
            <person name="Civetta A."/>
            <person name="Clifton S.W."/>
            <person name="Comeron J.M."/>
            <person name="Costello J.C."/>
            <person name="Coyne J.A."/>
            <person name="Daub J."/>
            <person name="David R.G."/>
            <person name="Delcher A.L."/>
            <person name="Delehaunty K."/>
            <person name="Do C.B."/>
            <person name="Ebling H."/>
            <person name="Edwards K."/>
            <person name="Eickbush T."/>
            <person name="Evans J.D."/>
            <person name="Filipski A."/>
            <person name="Findeiss S."/>
            <person name="Freyhult E."/>
            <person name="Fulton L."/>
            <person name="Fulton R."/>
            <person name="Garcia A.C."/>
            <person name="Gardiner A."/>
            <person name="Garfield D.A."/>
            <person name="Garvin B.E."/>
            <person name="Gibson G."/>
            <person name="Gilbert D."/>
            <person name="Gnerre S."/>
            <person name="Godfrey J."/>
            <person name="Good R."/>
            <person name="Gotea V."/>
            <person name="Gravely B."/>
            <person name="Greenberg A.J."/>
            <person name="Griffiths-Jones S."/>
            <person name="Gross S."/>
            <person name="Guigo R."/>
            <person name="Gustafson E.A."/>
            <person name="Haerty W."/>
            <person name="Hahn M.W."/>
            <person name="Halligan D.L."/>
            <person name="Halpern A.L."/>
            <person name="Halter G.M."/>
            <person name="Han M.V."/>
            <person name="Heger A."/>
            <person name="Hillier L."/>
            <person name="Hinrichs A.S."/>
            <person name="Holmes I."/>
            <person name="Hoskins R.A."/>
            <person name="Hubisz M.J."/>
            <person name="Hultmark D."/>
            <person name="Huntley M.A."/>
            <person name="Jaffe D.B."/>
            <person name="Jagadeeshan S."/>
            <person name="Jeck W.R."/>
            <person name="Johnson J."/>
            <person name="Jones C.D."/>
            <person name="Jordan W.C."/>
            <person name="Karpen G.H."/>
            <person name="Kataoka E."/>
            <person name="Keightley P.D."/>
            <person name="Kheradpour P."/>
            <person name="Kirkness E.F."/>
            <person name="Koerich L.B."/>
            <person name="Kristiansen K."/>
            <person name="Kudrna D."/>
            <person name="Kulathinal R.J."/>
            <person name="Kumar S."/>
            <person name="Kwok R."/>
            <person name="Lander E."/>
            <person name="Langley C.H."/>
            <person name="Lapoint R."/>
            <person name="Lazzaro B.P."/>
            <person name="Lee S.J."/>
            <person name="Levesque L."/>
            <person name="Li R."/>
            <person name="Lin C.F."/>
            <person name="Lin M.F."/>
            <person name="Lindblad-Toh K."/>
            <person name="Llopart A."/>
            <person name="Long M."/>
            <person name="Low L."/>
            <person name="Lozovsky E."/>
            <person name="Lu J."/>
            <person name="Luo M."/>
            <person name="Machado C.A."/>
            <person name="Makalowski W."/>
            <person name="Marzo M."/>
            <person name="Matsuda M."/>
            <person name="Matzkin L."/>
            <person name="McAllister B."/>
            <person name="McBride C.S."/>
            <person name="McKernan B."/>
            <person name="McKernan K."/>
            <person name="Mendez-Lago M."/>
            <person name="Minx P."/>
            <person name="Mollenhauer M.U."/>
            <person name="Montooth K."/>
            <person name="Mount S.M."/>
            <person name="Mu X."/>
            <person name="Myers E."/>
            <person name="Negre B."/>
            <person name="Newfeld S."/>
            <person name="Nielsen R."/>
            <person name="Noor M.A."/>
            <person name="O'Grady P."/>
            <person name="Pachter L."/>
            <person name="Papaceit M."/>
            <person name="Parisi M.J."/>
            <person name="Parisi M."/>
            <person name="Parts L."/>
            <person name="Pedersen J.S."/>
            <person name="Pesole G."/>
            <person name="Phillippy A.M."/>
            <person name="Ponting C.P."/>
            <person name="Pop M."/>
            <person name="Porcelli D."/>
            <person name="Powell J.R."/>
            <person name="Prohaska S."/>
            <person name="Pruitt K."/>
            <person name="Puig M."/>
            <person name="Quesneville H."/>
            <person name="Ram K.R."/>
            <person name="Rand D."/>
            <person name="Rasmussen M.D."/>
            <person name="Reed L.K."/>
            <person name="Reenan R."/>
            <person name="Reily A."/>
            <person name="Remington K.A."/>
            <person name="Rieger T.T."/>
            <person name="Ritchie M.G."/>
            <person name="Robin C."/>
            <person name="Rogers Y.H."/>
            <person name="Rohde C."/>
            <person name="Rozas J."/>
            <person name="Rubenfield M.J."/>
            <person name="Ruiz A."/>
            <person name="Russo S."/>
            <person name="Salzberg S.L."/>
            <person name="Sanchez-Gracia A."/>
            <person name="Saranga D.J."/>
            <person name="Sato H."/>
            <person name="Schaeffer S.W."/>
            <person name="Schatz M.C."/>
            <person name="Schlenke T."/>
            <person name="Schwartz R."/>
            <person name="Segarra C."/>
            <person name="Singh R.S."/>
            <person name="Sirot L."/>
            <person name="Sirota M."/>
            <person name="Sisneros N.B."/>
            <person name="Smith C.D."/>
            <person name="Smith T.F."/>
            <person name="Spieth J."/>
            <person name="Stage D.E."/>
            <person name="Stark A."/>
            <person name="Stephan W."/>
            <person name="Strausberg R.L."/>
            <person name="Strempel S."/>
            <person name="Sturgill D."/>
            <person name="Sutton G."/>
            <person name="Sutton G.G."/>
            <person name="Tao W."/>
            <person name="Teichmann S."/>
            <person name="Tobari Y.N."/>
            <person name="Tomimura Y."/>
            <person name="Tsolas J.M."/>
            <person name="Valente V.L."/>
            <person name="Venter E."/>
            <person name="Venter J.C."/>
            <person name="Vicario S."/>
            <person name="Vieira F.G."/>
            <person name="Vilella A.J."/>
            <person name="Villasante A."/>
            <person name="Walenz B."/>
            <person name="Wang J."/>
            <person name="Wasserman M."/>
            <person name="Watts T."/>
            <person name="Wilson D."/>
            <person name="Wilson R.K."/>
            <person name="Wing R.A."/>
            <person name="Wolfner M.F."/>
            <person name="Wong A."/>
            <person name="Wong G.K."/>
            <person name="Wu C.I."/>
            <person name="Wu G."/>
            <person name="Yamamoto D."/>
            <person name="Yang H.P."/>
            <person name="Yang S.P."/>
            <person name="Yorke J.A."/>
            <person name="Yoshida K."/>
            <person name="Zdobnov E."/>
            <person name="Zhang P."/>
            <person name="Zhang Y."/>
            <person name="Zimin A.V."/>
            <person name="Baldwin J."/>
            <person name="Abdouelleil A."/>
            <person name="Abdulkadir J."/>
            <person name="Abebe A."/>
            <person name="Abera B."/>
            <person name="Abreu J."/>
            <person name="Acer S.C."/>
            <person name="Aftuck L."/>
            <person name="Alexander A."/>
            <person name="An P."/>
            <person name="Anderson E."/>
            <person name="Anderson S."/>
            <person name="Arachi H."/>
            <person name="Azer M."/>
            <person name="Bachantsang P."/>
            <person name="Barry A."/>
            <person name="Bayul T."/>
            <person name="Berlin A."/>
            <person name="Bessette D."/>
            <person name="Bloom T."/>
            <person name="Blye J."/>
            <person name="Boguslavskiy L."/>
            <person name="Bonnet C."/>
            <person name="Boukhgalter B."/>
            <person name="Bourzgui I."/>
            <person name="Brown A."/>
            <person name="Cahill P."/>
            <person name="Channer S."/>
            <person name="Cheshatsang Y."/>
            <person name="Chuda L."/>
            <person name="Citroen M."/>
            <person name="Collymore A."/>
            <person name="Cooke P."/>
            <person name="Costello M."/>
            <person name="D'Aco K."/>
            <person name="Daza R."/>
            <person name="De Haan G."/>
            <person name="DeGray S."/>
            <person name="DeMaso C."/>
            <person name="Dhargay N."/>
            <person name="Dooley K."/>
            <person name="Dooley E."/>
            <person name="Doricent M."/>
            <person name="Dorje P."/>
            <person name="Dorjee K."/>
            <person name="Dupes A."/>
            <person name="Elong R."/>
            <person name="Falk J."/>
            <person name="Farina A."/>
            <person name="Faro S."/>
            <person name="Ferguson D."/>
            <person name="Fisher S."/>
            <person name="Foley C.D."/>
            <person name="Franke A."/>
            <person name="Friedrich D."/>
            <person name="Gadbois L."/>
            <person name="Gearin G."/>
            <person name="Gearin C.R."/>
            <person name="Giannoukos G."/>
            <person name="Goode T."/>
            <person name="Graham J."/>
            <person name="Grandbois E."/>
            <person name="Grewal S."/>
            <person name="Gyaltsen K."/>
            <person name="Hafez N."/>
            <person name="Hagos B."/>
            <person name="Hall J."/>
            <person name="Henson C."/>
            <person name="Hollinger A."/>
            <person name="Honan T."/>
            <person name="Huard M.D."/>
            <person name="Hughes L."/>
            <person name="Hurhula B."/>
            <person name="Husby M.E."/>
            <person name="Kamat A."/>
            <person name="Kanga B."/>
            <person name="Kashin S."/>
            <person name="Khazanovich D."/>
            <person name="Kisner P."/>
            <person name="Lance K."/>
            <person name="Lara M."/>
            <person name="Lee W."/>
            <person name="Lennon N."/>
            <person name="Letendre F."/>
            <person name="LeVine R."/>
            <person name="Lipovsky A."/>
            <person name="Liu X."/>
            <person name="Liu J."/>
            <person name="Liu S."/>
            <person name="Lokyitsang T."/>
            <person name="Lokyitsang Y."/>
            <person name="Lubonja R."/>
            <person name="Lui A."/>
            <person name="MacDonald P."/>
            <person name="Magnisalis V."/>
            <person name="Maru K."/>
            <person name="Matthews C."/>
            <person name="McCusker W."/>
            <person name="McDonough S."/>
            <person name="Mehta T."/>
            <person name="Meldrim J."/>
            <person name="Meneus L."/>
            <person name="Mihai O."/>
            <person name="Mihalev A."/>
            <person name="Mihova T."/>
            <person name="Mittelman R."/>
            <person name="Mlenga V."/>
            <person name="Montmayeur A."/>
            <person name="Mulrain L."/>
            <person name="Navidi A."/>
            <person name="Naylor J."/>
            <person name="Negash T."/>
            <person name="Nguyen T."/>
            <person name="Nguyen N."/>
            <person name="Nicol R."/>
            <person name="Norbu C."/>
            <person name="Norbu N."/>
            <person name="Novod N."/>
            <person name="O'Neill B."/>
            <person name="Osman S."/>
            <person name="Markiewicz E."/>
            <person name="Oyono O.L."/>
            <person name="Patti C."/>
            <person name="Phunkhang P."/>
            <person name="Pierre F."/>
            <person name="Priest M."/>
            <person name="Raghuraman S."/>
            <person name="Rege F."/>
            <person name="Reyes R."/>
            <person name="Rise C."/>
            <person name="Rogov P."/>
            <person name="Ross K."/>
            <person name="Ryan E."/>
            <person name="Settipalli S."/>
            <person name="Shea T."/>
            <person name="Sherpa N."/>
            <person name="Shi L."/>
            <person name="Shih D."/>
            <person name="Sparrow T."/>
            <person name="Spaulding J."/>
            <person name="Stalker J."/>
            <person name="Stange-Thomann N."/>
            <person name="Stavropoulos S."/>
            <person name="Stone C."/>
            <person name="Strader C."/>
            <person name="Tesfaye S."/>
            <person name="Thomson T."/>
            <person name="Thoulutsang Y."/>
            <person name="Thoulutsang D."/>
            <person name="Topham K."/>
            <person name="Topping I."/>
            <person name="Tsamla T."/>
            <person name="Vassiliev H."/>
            <person name="Vo A."/>
            <person name="Wangchuk T."/>
            <person name="Wangdi T."/>
            <person name="Weiand M."/>
            <person name="Wilkinson J."/>
            <person name="Wilson A."/>
            <person name="Yadav S."/>
            <person name="Young G."/>
            <person name="Yu Q."/>
            <person name="Zembek L."/>
            <person name="Zhong D."/>
            <person name="Zimmer A."/>
            <person name="Zwirko Z."/>
            <person name="Jaffe D.B."/>
            <person name="Alvarez P."/>
            <person name="Brockman W."/>
            <person name="Butler J."/>
            <person name="Chin C."/>
            <person name="Gnerre S."/>
            <person name="Grabherr M."/>
            <person name="Kleber M."/>
            <person name="Mauceli E."/>
            <person name="MacCallum I."/>
        </authorList>
    </citation>
    <scope>NUCLEOTIDE SEQUENCE [LARGE SCALE GENOMIC DNA]</scope>
    <source>
        <strain evidence="3">Tucson 14030-0811.24</strain>
    </source>
</reference>
<feature type="region of interest" description="Disordered" evidence="1">
    <location>
        <begin position="677"/>
        <end position="730"/>
    </location>
</feature>
<dbReference type="FunCoup" id="B4MLR2">
    <property type="interactions" value="171"/>
</dbReference>
<dbReference type="InParanoid" id="B4MLR2"/>
<feature type="compositionally biased region" description="Low complexity" evidence="1">
    <location>
        <begin position="624"/>
        <end position="639"/>
    </location>
</feature>
<feature type="compositionally biased region" description="Low complexity" evidence="1">
    <location>
        <begin position="194"/>
        <end position="204"/>
    </location>
</feature>
<feature type="compositionally biased region" description="Basic and acidic residues" evidence="1">
    <location>
        <begin position="1050"/>
        <end position="1063"/>
    </location>
</feature>
<dbReference type="PANTHER" id="PTHR48125">
    <property type="entry name" value="LP07818P1"/>
    <property type="match status" value="1"/>
</dbReference>
<dbReference type="PhylomeDB" id="B4MLR2"/>
<feature type="compositionally biased region" description="Basic residues" evidence="1">
    <location>
        <begin position="1422"/>
        <end position="1437"/>
    </location>
</feature>
<feature type="compositionally biased region" description="Low complexity" evidence="1">
    <location>
        <begin position="688"/>
        <end position="708"/>
    </location>
</feature>
<feature type="compositionally biased region" description="Basic residues" evidence="1">
    <location>
        <begin position="595"/>
        <end position="606"/>
    </location>
</feature>
<feature type="compositionally biased region" description="Polar residues" evidence="1">
    <location>
        <begin position="254"/>
        <end position="274"/>
    </location>
</feature>
<name>B4MLR2_DROWI</name>
<feature type="region of interest" description="Disordered" evidence="1">
    <location>
        <begin position="337"/>
        <end position="655"/>
    </location>
</feature>
<gene>
    <name evidence="2" type="primary">Dwil\GK16884</name>
    <name evidence="2" type="ORF">Dwil_GK16884</name>
</gene>
<feature type="region of interest" description="Disordered" evidence="1">
    <location>
        <begin position="1905"/>
        <end position="1982"/>
    </location>
</feature>
<feature type="compositionally biased region" description="Basic residues" evidence="1">
    <location>
        <begin position="1355"/>
        <end position="1367"/>
    </location>
</feature>
<feature type="compositionally biased region" description="Basic and acidic residues" evidence="1">
    <location>
        <begin position="83"/>
        <end position="121"/>
    </location>
</feature>
<dbReference type="OrthoDB" id="8050562at2759"/>
<feature type="region of interest" description="Disordered" evidence="1">
    <location>
        <begin position="925"/>
        <end position="957"/>
    </location>
</feature>
<feature type="region of interest" description="Disordered" evidence="1">
    <location>
        <begin position="1199"/>
        <end position="1447"/>
    </location>
</feature>
<dbReference type="eggNOG" id="ENOG502QPQ7">
    <property type="taxonomic scope" value="Eukaryota"/>
</dbReference>
<evidence type="ECO:0000313" key="2">
    <source>
        <dbReference type="EMBL" id="EDW72988.1"/>
    </source>
</evidence>
<feature type="compositionally biased region" description="Low complexity" evidence="1">
    <location>
        <begin position="1204"/>
        <end position="1215"/>
    </location>
</feature>
<proteinExistence type="predicted"/>
<feature type="compositionally biased region" description="Low complexity" evidence="1">
    <location>
        <begin position="1406"/>
        <end position="1415"/>
    </location>
</feature>
<dbReference type="KEGG" id="dwi:6639390"/>
<feature type="compositionally biased region" description="Acidic residues" evidence="1">
    <location>
        <begin position="1021"/>
        <end position="1035"/>
    </location>
</feature>
<feature type="region of interest" description="Disordered" evidence="1">
    <location>
        <begin position="1130"/>
        <end position="1150"/>
    </location>
</feature>
<feature type="compositionally biased region" description="Low complexity" evidence="1">
    <location>
        <begin position="1958"/>
        <end position="1971"/>
    </location>
</feature>
<feature type="compositionally biased region" description="Low complexity" evidence="1">
    <location>
        <begin position="71"/>
        <end position="82"/>
    </location>
</feature>
<feature type="compositionally biased region" description="Low complexity" evidence="1">
    <location>
        <begin position="1136"/>
        <end position="1147"/>
    </location>
</feature>
<feature type="region of interest" description="Disordered" evidence="1">
    <location>
        <begin position="1"/>
        <end position="44"/>
    </location>
</feature>
<feature type="compositionally biased region" description="Basic residues" evidence="1">
    <location>
        <begin position="1324"/>
        <end position="1347"/>
    </location>
</feature>
<evidence type="ECO:0000256" key="1">
    <source>
        <dbReference type="SAM" id="MobiDB-lite"/>
    </source>
</evidence>
<feature type="compositionally biased region" description="Low complexity" evidence="1">
    <location>
        <begin position="1250"/>
        <end position="1262"/>
    </location>
</feature>
<evidence type="ECO:0008006" key="4">
    <source>
        <dbReference type="Google" id="ProtNLM"/>
    </source>
</evidence>
<accession>B4MLR2</accession>
<feature type="compositionally biased region" description="Basic and acidic residues" evidence="1">
    <location>
        <begin position="339"/>
        <end position="477"/>
    </location>
</feature>
<evidence type="ECO:0000313" key="3">
    <source>
        <dbReference type="Proteomes" id="UP000007798"/>
    </source>
</evidence>
<feature type="compositionally biased region" description="Acidic residues" evidence="1">
    <location>
        <begin position="982"/>
        <end position="998"/>
    </location>
</feature>
<feature type="region of interest" description="Disordered" evidence="1">
    <location>
        <begin position="799"/>
        <end position="837"/>
    </location>
</feature>
<dbReference type="EMBL" id="CH963847">
    <property type="protein sequence ID" value="EDW72988.1"/>
    <property type="molecule type" value="Genomic_DNA"/>
</dbReference>
<feature type="compositionally biased region" description="Basic and acidic residues" evidence="1">
    <location>
        <begin position="493"/>
        <end position="594"/>
    </location>
</feature>
<feature type="compositionally biased region" description="Basic and acidic residues" evidence="1">
    <location>
        <begin position="803"/>
        <end position="816"/>
    </location>
</feature>
<dbReference type="Proteomes" id="UP000007798">
    <property type="component" value="Unassembled WGS sequence"/>
</dbReference>
<feature type="region of interest" description="Disordered" evidence="1">
    <location>
        <begin position="56"/>
        <end position="211"/>
    </location>
</feature>
<feature type="compositionally biased region" description="Low complexity" evidence="1">
    <location>
        <begin position="999"/>
        <end position="1020"/>
    </location>
</feature>
<dbReference type="HOGENOM" id="CLU_236060_0_0_1"/>